<keyword evidence="2" id="KW-1185">Reference proteome</keyword>
<name>A0A5C3R222_9AGAR</name>
<evidence type="ECO:0000313" key="1">
    <source>
        <dbReference type="EMBL" id="TFL07728.1"/>
    </source>
</evidence>
<reference evidence="1 2" key="1">
    <citation type="journal article" date="2019" name="Nat. Ecol. Evol.">
        <title>Megaphylogeny resolves global patterns of mushroom evolution.</title>
        <authorList>
            <person name="Varga T."/>
            <person name="Krizsan K."/>
            <person name="Foldi C."/>
            <person name="Dima B."/>
            <person name="Sanchez-Garcia M."/>
            <person name="Sanchez-Ramirez S."/>
            <person name="Szollosi G.J."/>
            <person name="Szarkandi J.G."/>
            <person name="Papp V."/>
            <person name="Albert L."/>
            <person name="Andreopoulos W."/>
            <person name="Angelini C."/>
            <person name="Antonin V."/>
            <person name="Barry K.W."/>
            <person name="Bougher N.L."/>
            <person name="Buchanan P."/>
            <person name="Buyck B."/>
            <person name="Bense V."/>
            <person name="Catcheside P."/>
            <person name="Chovatia M."/>
            <person name="Cooper J."/>
            <person name="Damon W."/>
            <person name="Desjardin D."/>
            <person name="Finy P."/>
            <person name="Geml J."/>
            <person name="Haridas S."/>
            <person name="Hughes K."/>
            <person name="Justo A."/>
            <person name="Karasinski D."/>
            <person name="Kautmanova I."/>
            <person name="Kiss B."/>
            <person name="Kocsube S."/>
            <person name="Kotiranta H."/>
            <person name="LaButti K.M."/>
            <person name="Lechner B.E."/>
            <person name="Liimatainen K."/>
            <person name="Lipzen A."/>
            <person name="Lukacs Z."/>
            <person name="Mihaltcheva S."/>
            <person name="Morgado L.N."/>
            <person name="Niskanen T."/>
            <person name="Noordeloos M.E."/>
            <person name="Ohm R.A."/>
            <person name="Ortiz-Santana B."/>
            <person name="Ovrebo C."/>
            <person name="Racz N."/>
            <person name="Riley R."/>
            <person name="Savchenko A."/>
            <person name="Shiryaev A."/>
            <person name="Soop K."/>
            <person name="Spirin V."/>
            <person name="Szebenyi C."/>
            <person name="Tomsovsky M."/>
            <person name="Tulloss R.E."/>
            <person name="Uehling J."/>
            <person name="Grigoriev I.V."/>
            <person name="Vagvolgyi C."/>
            <person name="Papp T."/>
            <person name="Martin F.M."/>
            <person name="Miettinen O."/>
            <person name="Hibbett D.S."/>
            <person name="Nagy L.G."/>
        </authorList>
    </citation>
    <scope>NUCLEOTIDE SEQUENCE [LARGE SCALE GENOMIC DNA]</scope>
    <source>
        <strain evidence="1 2">CBS 309.79</strain>
    </source>
</reference>
<accession>A0A5C3R222</accession>
<proteinExistence type="predicted"/>
<protein>
    <recommendedName>
        <fullName evidence="3">Clp1-like protein</fullName>
    </recommendedName>
</protein>
<dbReference type="EMBL" id="ML178814">
    <property type="protein sequence ID" value="TFL07728.1"/>
    <property type="molecule type" value="Genomic_DNA"/>
</dbReference>
<evidence type="ECO:0008006" key="3">
    <source>
        <dbReference type="Google" id="ProtNLM"/>
    </source>
</evidence>
<dbReference type="AlphaFoldDB" id="A0A5C3R222"/>
<dbReference type="OrthoDB" id="2570975at2759"/>
<gene>
    <name evidence="1" type="ORF">BDV98DRAFT_497779</name>
</gene>
<organism evidence="1 2">
    <name type="scientific">Pterulicium gracile</name>
    <dbReference type="NCBI Taxonomy" id="1884261"/>
    <lineage>
        <taxon>Eukaryota</taxon>
        <taxon>Fungi</taxon>
        <taxon>Dikarya</taxon>
        <taxon>Basidiomycota</taxon>
        <taxon>Agaricomycotina</taxon>
        <taxon>Agaricomycetes</taxon>
        <taxon>Agaricomycetidae</taxon>
        <taxon>Agaricales</taxon>
        <taxon>Pleurotineae</taxon>
        <taxon>Pterulaceae</taxon>
        <taxon>Pterulicium</taxon>
    </lineage>
</organism>
<evidence type="ECO:0000313" key="2">
    <source>
        <dbReference type="Proteomes" id="UP000305067"/>
    </source>
</evidence>
<dbReference type="Proteomes" id="UP000305067">
    <property type="component" value="Unassembled WGS sequence"/>
</dbReference>
<sequence length="315" mass="33870">MTFTIPAQAQDVEMAEASTSAQPQPALRPLTLPVYLQRPAFKGIAKDTLAAIDPELRDVQPQYIRDQLANLGSSMVQTVCSVKAAPITGALPKTMPIHVTDCASEPPTHMLGIYANTPLPNESVGAAAAPKQKVTLFPAHDVVLASYCANLPILPRGNDQGTSTPSPDGVKTALDITLPIIPFCIPSPSTFAPLLRFMYTRDPTALQRTLFPCALPTSHIDIFDSAQEGAAGLRVDFAKRIADTYRGQVLMRHVMVIQGMWRNVCVLGIEDKAVWDTIDAAWNVMVLAVAIALKDTASMTAMVGGKERAEELALL</sequence>